<dbReference type="Proteomes" id="UP001148299">
    <property type="component" value="Unassembled WGS sequence"/>
</dbReference>
<proteinExistence type="predicted"/>
<gene>
    <name evidence="2" type="ORF">N7541_006514</name>
</gene>
<evidence type="ECO:0000256" key="1">
    <source>
        <dbReference type="SAM" id="MobiDB-lite"/>
    </source>
</evidence>
<accession>A0A9W9USK7</accession>
<evidence type="ECO:0000313" key="2">
    <source>
        <dbReference type="EMBL" id="KAJ5353950.1"/>
    </source>
</evidence>
<reference evidence="2" key="2">
    <citation type="journal article" date="2023" name="IMA Fungus">
        <title>Comparative genomic study of the Penicillium genus elucidates a diverse pangenome and 15 lateral gene transfer events.</title>
        <authorList>
            <person name="Petersen C."/>
            <person name="Sorensen T."/>
            <person name="Nielsen M.R."/>
            <person name="Sondergaard T.E."/>
            <person name="Sorensen J.L."/>
            <person name="Fitzpatrick D.A."/>
            <person name="Frisvad J.C."/>
            <person name="Nielsen K.L."/>
        </authorList>
    </citation>
    <scope>NUCLEOTIDE SEQUENCE</scope>
    <source>
        <strain evidence="2">IBT 35675</strain>
    </source>
</reference>
<feature type="compositionally biased region" description="Polar residues" evidence="1">
    <location>
        <begin position="39"/>
        <end position="60"/>
    </location>
</feature>
<organism evidence="2 3">
    <name type="scientific">Penicillium brevicompactum</name>
    <dbReference type="NCBI Taxonomy" id="5074"/>
    <lineage>
        <taxon>Eukaryota</taxon>
        <taxon>Fungi</taxon>
        <taxon>Dikarya</taxon>
        <taxon>Ascomycota</taxon>
        <taxon>Pezizomycotina</taxon>
        <taxon>Eurotiomycetes</taxon>
        <taxon>Eurotiomycetidae</taxon>
        <taxon>Eurotiales</taxon>
        <taxon>Aspergillaceae</taxon>
        <taxon>Penicillium</taxon>
    </lineage>
</organism>
<sequence>MADLGGQRNRNYRPHGPASSTQRDAAFSDIFGGAPPAGRSQTMNSQTPQFSQGRAHTMSSHVAHPQFSRPPPTPTRQGPNGYGPPSAPPNGYPPPPPSGQYQAYNPGAATMSSHQPPRPHPGAQQRFAAYPRPQRLETRPSPSPQYPDPRDFSRPMPPPALNSDASRSRSMAKLSGPPLQTPPSNFNHTSAIASRREQYHAGAPITQLGRPVPEKKYQRAGHVHDFLVVGSRCAHHEQWKVDSIS</sequence>
<evidence type="ECO:0000313" key="3">
    <source>
        <dbReference type="Proteomes" id="UP001148299"/>
    </source>
</evidence>
<reference evidence="2" key="1">
    <citation type="submission" date="2022-12" db="EMBL/GenBank/DDBJ databases">
        <authorList>
            <person name="Petersen C."/>
        </authorList>
    </citation>
    <scope>NUCLEOTIDE SEQUENCE</scope>
    <source>
        <strain evidence="2">IBT 35675</strain>
    </source>
</reference>
<protein>
    <submittedName>
        <fullName evidence="2">Uncharacterized protein</fullName>
    </submittedName>
</protein>
<feature type="compositionally biased region" description="Pro residues" evidence="1">
    <location>
        <begin position="85"/>
        <end position="98"/>
    </location>
</feature>
<dbReference type="AlphaFoldDB" id="A0A9W9USK7"/>
<name>A0A9W9USK7_PENBR</name>
<comment type="caution">
    <text evidence="2">The sequence shown here is derived from an EMBL/GenBank/DDBJ whole genome shotgun (WGS) entry which is preliminary data.</text>
</comment>
<feature type="region of interest" description="Disordered" evidence="1">
    <location>
        <begin position="1"/>
        <end position="213"/>
    </location>
</feature>
<feature type="compositionally biased region" description="Polar residues" evidence="1">
    <location>
        <begin position="182"/>
        <end position="192"/>
    </location>
</feature>
<dbReference type="EMBL" id="JAPZBR010000005">
    <property type="protein sequence ID" value="KAJ5353950.1"/>
    <property type="molecule type" value="Genomic_DNA"/>
</dbReference>
<keyword evidence="3" id="KW-1185">Reference proteome</keyword>